<evidence type="ECO:0000256" key="10">
    <source>
        <dbReference type="SAM" id="Phobius"/>
    </source>
</evidence>
<keyword evidence="8 10" id="KW-0472">Membrane</keyword>
<gene>
    <name evidence="12" type="ORF">H3H51_05020</name>
</gene>
<evidence type="ECO:0000256" key="7">
    <source>
        <dbReference type="ARBA" id="ARBA00022989"/>
    </source>
</evidence>
<dbReference type="SMART" id="SM00052">
    <property type="entry name" value="EAL"/>
    <property type="match status" value="1"/>
</dbReference>
<dbReference type="InterPro" id="IPR024744">
    <property type="entry name" value="CSS-motif_dom"/>
</dbReference>
<evidence type="ECO:0000313" key="13">
    <source>
        <dbReference type="Proteomes" id="UP000542720"/>
    </source>
</evidence>
<dbReference type="InterPro" id="IPR001633">
    <property type="entry name" value="EAL_dom"/>
</dbReference>
<dbReference type="PANTHER" id="PTHR33121">
    <property type="entry name" value="CYCLIC DI-GMP PHOSPHODIESTERASE PDEF"/>
    <property type="match status" value="1"/>
</dbReference>
<reference evidence="12 13" key="1">
    <citation type="submission" date="2020-08" db="EMBL/GenBank/DDBJ databases">
        <authorList>
            <person name="Kim C.M."/>
        </authorList>
    </citation>
    <scope>NUCLEOTIDE SEQUENCE [LARGE SCALE GENOMIC DNA]</scope>
    <source>
        <strain evidence="12 13">UL070</strain>
    </source>
</reference>
<keyword evidence="6" id="KW-0378">Hydrolase</keyword>
<evidence type="ECO:0000256" key="1">
    <source>
        <dbReference type="ARBA" id="ARBA00004651"/>
    </source>
</evidence>
<feature type="domain" description="EAL" evidence="11">
    <location>
        <begin position="274"/>
        <end position="526"/>
    </location>
</feature>
<comment type="caution">
    <text evidence="12">The sequence shown here is derived from an EMBL/GenBank/DDBJ whole genome shotgun (WGS) entry which is preliminary data.</text>
</comment>
<proteinExistence type="predicted"/>
<keyword evidence="7 10" id="KW-1133">Transmembrane helix</keyword>
<keyword evidence="4" id="KW-0973">c-di-GMP</keyword>
<dbReference type="GO" id="GO:0071111">
    <property type="term" value="F:cyclic-guanylate-specific phosphodiesterase activity"/>
    <property type="evidence" value="ECO:0007669"/>
    <property type="project" value="UniProtKB-EC"/>
</dbReference>
<evidence type="ECO:0000313" key="12">
    <source>
        <dbReference type="EMBL" id="MBB2494373.1"/>
    </source>
</evidence>
<dbReference type="GO" id="GO:0005886">
    <property type="term" value="C:plasma membrane"/>
    <property type="evidence" value="ECO:0007669"/>
    <property type="project" value="UniProtKB-SubCell"/>
</dbReference>
<evidence type="ECO:0000256" key="2">
    <source>
        <dbReference type="ARBA" id="ARBA00012282"/>
    </source>
</evidence>
<dbReference type="SUPFAM" id="SSF141868">
    <property type="entry name" value="EAL domain-like"/>
    <property type="match status" value="1"/>
</dbReference>
<dbReference type="InterPro" id="IPR050706">
    <property type="entry name" value="Cyclic-di-GMP_PDE-like"/>
</dbReference>
<dbReference type="EMBL" id="JACJUD010000001">
    <property type="protein sequence ID" value="MBB2494373.1"/>
    <property type="molecule type" value="Genomic_DNA"/>
</dbReference>
<keyword evidence="5 10" id="KW-0812">Transmembrane</keyword>
<dbReference type="Gene3D" id="3.20.20.450">
    <property type="entry name" value="EAL domain"/>
    <property type="match status" value="1"/>
</dbReference>
<dbReference type="PANTHER" id="PTHR33121:SF81">
    <property type="entry name" value="CYCLIC DI-GMP PHOSPHODIESTERASE PDEB-RELATED"/>
    <property type="match status" value="1"/>
</dbReference>
<accession>A0A7W4QDB4</accession>
<feature type="transmembrane region" description="Helical" evidence="10">
    <location>
        <begin position="249"/>
        <end position="268"/>
    </location>
</feature>
<evidence type="ECO:0000256" key="4">
    <source>
        <dbReference type="ARBA" id="ARBA00022636"/>
    </source>
</evidence>
<evidence type="ECO:0000256" key="5">
    <source>
        <dbReference type="ARBA" id="ARBA00022692"/>
    </source>
</evidence>
<organism evidence="12 13">
    <name type="scientific">Aquipseudomonas ullengensis</name>
    <dbReference type="NCBI Taxonomy" id="2759166"/>
    <lineage>
        <taxon>Bacteria</taxon>
        <taxon>Pseudomonadati</taxon>
        <taxon>Pseudomonadota</taxon>
        <taxon>Gammaproteobacteria</taxon>
        <taxon>Pseudomonadales</taxon>
        <taxon>Pseudomonadaceae</taxon>
        <taxon>Aquipseudomonas</taxon>
    </lineage>
</organism>
<evidence type="ECO:0000256" key="9">
    <source>
        <dbReference type="ARBA" id="ARBA00034290"/>
    </source>
</evidence>
<keyword evidence="13" id="KW-1185">Reference proteome</keyword>
<dbReference type="AlphaFoldDB" id="A0A7W4QDB4"/>
<dbReference type="Proteomes" id="UP000542720">
    <property type="component" value="Unassembled WGS sequence"/>
</dbReference>
<dbReference type="EC" id="3.1.4.52" evidence="2"/>
<dbReference type="Pfam" id="PF00563">
    <property type="entry name" value="EAL"/>
    <property type="match status" value="1"/>
</dbReference>
<dbReference type="Pfam" id="PF12792">
    <property type="entry name" value="CSS-motif"/>
    <property type="match status" value="1"/>
</dbReference>
<evidence type="ECO:0000256" key="8">
    <source>
        <dbReference type="ARBA" id="ARBA00023136"/>
    </source>
</evidence>
<comment type="catalytic activity">
    <reaction evidence="9">
        <text>3',3'-c-di-GMP + H2O = 5'-phosphoguanylyl(3'-&gt;5')guanosine + H(+)</text>
        <dbReference type="Rhea" id="RHEA:24902"/>
        <dbReference type="ChEBI" id="CHEBI:15377"/>
        <dbReference type="ChEBI" id="CHEBI:15378"/>
        <dbReference type="ChEBI" id="CHEBI:58754"/>
        <dbReference type="ChEBI" id="CHEBI:58805"/>
        <dbReference type="EC" id="3.1.4.52"/>
    </reaction>
</comment>
<protein>
    <recommendedName>
        <fullName evidence="2">cyclic-guanylate-specific phosphodiesterase</fullName>
        <ecNumber evidence="2">3.1.4.52</ecNumber>
    </recommendedName>
</protein>
<dbReference type="CDD" id="cd01948">
    <property type="entry name" value="EAL"/>
    <property type="match status" value="1"/>
</dbReference>
<dbReference type="InterPro" id="IPR035919">
    <property type="entry name" value="EAL_sf"/>
</dbReference>
<evidence type="ECO:0000256" key="3">
    <source>
        <dbReference type="ARBA" id="ARBA00022475"/>
    </source>
</evidence>
<evidence type="ECO:0000256" key="6">
    <source>
        <dbReference type="ARBA" id="ARBA00022801"/>
    </source>
</evidence>
<dbReference type="PROSITE" id="PS50883">
    <property type="entry name" value="EAL"/>
    <property type="match status" value="1"/>
</dbReference>
<evidence type="ECO:0000259" key="11">
    <source>
        <dbReference type="PROSITE" id="PS50883"/>
    </source>
</evidence>
<sequence length="527" mass="58578">MSPRLAQLRRALYRPWPLALLAFLFGALLFGLGGLWLANYQAQQAESERLQSQGQRFLQRIEQIFGQLQEALDKLDQQPLRGCDLAMVEALRQITFSHRFVYEAAFIGGNQRCSSSPKRSSFGPERPADIEGERQSYWLNTSAQPNDDLAALVVQRGYFRLSTARGHLADVVELPPGGSLLLVTRAGSKPLPILGPPQPWPPPEGWPPEQSLLVSASQLIYRMPTQSPDFDLLLFADRSALQQRLREGLMSWLPVAVLLALLLGVLTFHQVRYRQSLPGSLPAALRRRALRVRYQPIYDLASRRCVGAEALVRWRRADGKLLGPDHFIPMAESSGQIREITDYVLEQVLSQLGHFLGQNPDLYISINLAACDVAVPRIDELATRLLLQYRVNATQIAFEVTESGLADTQAAQGVLASLRARGHRVLIDDFGTGYSSLAYLQELPADVLKIDKSFVDALGHDAASSGVAPHIIRMAHELQLKVVAEGIEHEAQALFLAEQGAQCGQGWLFAKPLTARQFRHLVERQKA</sequence>
<keyword evidence="3" id="KW-1003">Cell membrane</keyword>
<name>A0A7W4QDB4_9GAMM</name>
<comment type="subcellular location">
    <subcellularLocation>
        <location evidence="1">Cell membrane</location>
        <topology evidence="1">Multi-pass membrane protein</topology>
    </subcellularLocation>
</comment>
<dbReference type="RefSeq" id="WP_183087903.1">
    <property type="nucleotide sequence ID" value="NZ_JACJUD010000001.1"/>
</dbReference>